<dbReference type="EMBL" id="LR796584">
    <property type="protein sequence ID" value="CAB4152810.1"/>
    <property type="molecule type" value="Genomic_DNA"/>
</dbReference>
<sequence length="75" mass="8960">MEYKKASEIAREYYFENYSKSEAMVNVMFGQFKRKIIFPHSVLKKTKIYNVEQINKVLAKNNKPILKKRGENEKV</sequence>
<organism evidence="1">
    <name type="scientific">uncultured Caudovirales phage</name>
    <dbReference type="NCBI Taxonomy" id="2100421"/>
    <lineage>
        <taxon>Viruses</taxon>
        <taxon>Duplodnaviria</taxon>
        <taxon>Heunggongvirae</taxon>
        <taxon>Uroviricota</taxon>
        <taxon>Caudoviricetes</taxon>
        <taxon>Peduoviridae</taxon>
        <taxon>Maltschvirus</taxon>
        <taxon>Maltschvirus maltsch</taxon>
    </lineage>
</organism>
<name>A0A6J5N6H5_9CAUD</name>
<protein>
    <submittedName>
        <fullName evidence="1">Uncharacterized protein</fullName>
    </submittedName>
</protein>
<reference evidence="1" key="1">
    <citation type="submission" date="2020-04" db="EMBL/GenBank/DDBJ databases">
        <authorList>
            <person name="Chiriac C."/>
            <person name="Salcher M."/>
            <person name="Ghai R."/>
            <person name="Kavagutti S V."/>
        </authorList>
    </citation>
    <scope>NUCLEOTIDE SEQUENCE</scope>
</reference>
<accession>A0A6J5N6H5</accession>
<proteinExistence type="predicted"/>
<gene>
    <name evidence="1" type="ORF">UFOVP615_31</name>
</gene>
<evidence type="ECO:0000313" key="1">
    <source>
        <dbReference type="EMBL" id="CAB4152810.1"/>
    </source>
</evidence>